<comment type="caution">
    <text evidence="1">The sequence shown here is derived from an EMBL/GenBank/DDBJ whole genome shotgun (WGS) entry which is preliminary data.</text>
</comment>
<organism evidence="1 2">
    <name type="scientific">Henosepilachna vigintioctopunctata</name>
    <dbReference type="NCBI Taxonomy" id="420089"/>
    <lineage>
        <taxon>Eukaryota</taxon>
        <taxon>Metazoa</taxon>
        <taxon>Ecdysozoa</taxon>
        <taxon>Arthropoda</taxon>
        <taxon>Hexapoda</taxon>
        <taxon>Insecta</taxon>
        <taxon>Pterygota</taxon>
        <taxon>Neoptera</taxon>
        <taxon>Endopterygota</taxon>
        <taxon>Coleoptera</taxon>
        <taxon>Polyphaga</taxon>
        <taxon>Cucujiformia</taxon>
        <taxon>Coccinelloidea</taxon>
        <taxon>Coccinellidae</taxon>
        <taxon>Epilachninae</taxon>
        <taxon>Epilachnini</taxon>
        <taxon>Henosepilachna</taxon>
    </lineage>
</organism>
<dbReference type="AlphaFoldDB" id="A0AAW1VDA1"/>
<keyword evidence="2" id="KW-1185">Reference proteome</keyword>
<evidence type="ECO:0000313" key="1">
    <source>
        <dbReference type="EMBL" id="KAK9892765.1"/>
    </source>
</evidence>
<gene>
    <name evidence="1" type="ORF">WA026_021955</name>
</gene>
<dbReference type="EMBL" id="JARQZJ010000138">
    <property type="protein sequence ID" value="KAK9892765.1"/>
    <property type="molecule type" value="Genomic_DNA"/>
</dbReference>
<evidence type="ECO:0000313" key="2">
    <source>
        <dbReference type="Proteomes" id="UP001431783"/>
    </source>
</evidence>
<accession>A0AAW1VDA1</accession>
<proteinExistence type="predicted"/>
<name>A0AAW1VDA1_9CUCU</name>
<reference evidence="1 2" key="1">
    <citation type="submission" date="2023-03" db="EMBL/GenBank/DDBJ databases">
        <title>Genome insight into feeding habits of ladybird beetles.</title>
        <authorList>
            <person name="Li H.-S."/>
            <person name="Huang Y.-H."/>
            <person name="Pang H."/>
        </authorList>
    </citation>
    <scope>NUCLEOTIDE SEQUENCE [LARGE SCALE GENOMIC DNA]</scope>
    <source>
        <strain evidence="1">SYSU_2023b</strain>
        <tissue evidence="1">Whole body</tissue>
    </source>
</reference>
<sequence>MSSRMNVLLILYIKPGGFVSQELDCLDVYHCRFLIRIKELYDPSTSNITQYYYKHMCGLKVYYYVFSIISLKNYSEENYSRVAYVKHDQCGVSIFLQGINVREY</sequence>
<dbReference type="Proteomes" id="UP001431783">
    <property type="component" value="Unassembled WGS sequence"/>
</dbReference>
<protein>
    <submittedName>
        <fullName evidence="1">Uncharacterized protein</fullName>
    </submittedName>
</protein>